<evidence type="ECO:0000259" key="8">
    <source>
        <dbReference type="SMART" id="SM00904"/>
    </source>
</evidence>
<comment type="caution">
    <text evidence="9">The sequence shown here is derived from an EMBL/GenBank/DDBJ whole genome shotgun (WGS) entry which is preliminary data.</text>
</comment>
<dbReference type="GO" id="GO:0009231">
    <property type="term" value="P:riboflavin biosynthetic process"/>
    <property type="evidence" value="ECO:0007669"/>
    <property type="project" value="InterPro"/>
</dbReference>
<keyword evidence="4" id="KW-0288">FMN</keyword>
<dbReference type="Gene3D" id="2.40.30.30">
    <property type="entry name" value="Riboflavin kinase-like"/>
    <property type="match status" value="1"/>
</dbReference>
<sequence>MAAANCAAPVECVIWDLDGTVLDTETLVLEVVRCVAESHGKTLTAAAAEAALGMRPLDAWAAVASELGIDATPQQLFDASEPLLRDRWHEAPLLPGVARLVAHLRACGVRLALATSTSRATLARKLSTKPDMQDAFVHACCGDEVVNGKPAPDCFLKVAERLGVPPSQCLVIEDAPVGVAAAAAAGMRVVAVPSMLQKGGKPSELYPAAQPDADAGCVCLLPSLLDFRPEQFGLPPFADRIGETIPMHPAICIRGTVVTGFGRGSRQLGIPTANIDADSLRGALAEAVTGIFGGFASVGDSPAVYKTALSLGWNPVFGNAEKTCEPWLLHDFGGADFVGQEIRLIICAYIRPEANFESLQALIDRIHRDAEVAEEALQDEKYAQHAADPFLLPSTATVARQQQQKVDVRSTGGAVAS</sequence>
<dbReference type="GO" id="GO:0009398">
    <property type="term" value="P:FMN biosynthetic process"/>
    <property type="evidence" value="ECO:0007669"/>
    <property type="project" value="UniProtKB-UniPathway"/>
</dbReference>
<dbReference type="SFLD" id="SFLDG01135">
    <property type="entry name" value="C1.5.6:_HAD__Beta-PGM__Phospha"/>
    <property type="match status" value="1"/>
</dbReference>
<dbReference type="InterPro" id="IPR023214">
    <property type="entry name" value="HAD_sf"/>
</dbReference>
<dbReference type="EC" id="2.7.1.26" evidence="2"/>
<dbReference type="AlphaFoldDB" id="A0A2P6VPB3"/>
<dbReference type="InterPro" id="IPR023468">
    <property type="entry name" value="Riboflavin_kinase"/>
</dbReference>
<evidence type="ECO:0000256" key="2">
    <source>
        <dbReference type="ARBA" id="ARBA00012105"/>
    </source>
</evidence>
<evidence type="ECO:0000256" key="5">
    <source>
        <dbReference type="ARBA" id="ARBA00022679"/>
    </source>
</evidence>
<dbReference type="InterPro" id="IPR036412">
    <property type="entry name" value="HAD-like_sf"/>
</dbReference>
<dbReference type="SFLD" id="SFLDG01129">
    <property type="entry name" value="C1.5:_HAD__Beta-PGM__Phosphata"/>
    <property type="match status" value="1"/>
</dbReference>
<dbReference type="InterPro" id="IPR023465">
    <property type="entry name" value="Riboflavin_kinase_dom_sf"/>
</dbReference>
<dbReference type="SUPFAM" id="SSF82114">
    <property type="entry name" value="Riboflavin kinase-like"/>
    <property type="match status" value="1"/>
</dbReference>
<organism evidence="9 10">
    <name type="scientific">Micractinium conductrix</name>
    <dbReference type="NCBI Taxonomy" id="554055"/>
    <lineage>
        <taxon>Eukaryota</taxon>
        <taxon>Viridiplantae</taxon>
        <taxon>Chlorophyta</taxon>
        <taxon>core chlorophytes</taxon>
        <taxon>Trebouxiophyceae</taxon>
        <taxon>Chlorellales</taxon>
        <taxon>Chlorellaceae</taxon>
        <taxon>Chlorella clade</taxon>
        <taxon>Micractinium</taxon>
    </lineage>
</organism>
<evidence type="ECO:0000256" key="3">
    <source>
        <dbReference type="ARBA" id="ARBA00022630"/>
    </source>
</evidence>
<dbReference type="STRING" id="554055.A0A2P6VPB3"/>
<dbReference type="InterPro" id="IPR006439">
    <property type="entry name" value="HAD-SF_hydro_IA"/>
</dbReference>
<dbReference type="SUPFAM" id="SSF56784">
    <property type="entry name" value="HAD-like"/>
    <property type="match status" value="1"/>
</dbReference>
<dbReference type="FunFam" id="2.40.30.30:FF:000005">
    <property type="entry name" value="Haloacid dehalogenase-like hydrolase domain-containing protein 1A"/>
    <property type="match status" value="1"/>
</dbReference>
<keyword evidence="10" id="KW-1185">Reference proteome</keyword>
<dbReference type="GO" id="GO:0005524">
    <property type="term" value="F:ATP binding"/>
    <property type="evidence" value="ECO:0007669"/>
    <property type="project" value="UniProtKB-KW"/>
</dbReference>
<protein>
    <recommendedName>
        <fullName evidence="2">riboflavin kinase</fullName>
        <ecNumber evidence="2">2.7.1.26</ecNumber>
    </recommendedName>
</protein>
<evidence type="ECO:0000256" key="6">
    <source>
        <dbReference type="ARBA" id="ARBA00022741"/>
    </source>
</evidence>
<accession>A0A2P6VPB3</accession>
<gene>
    <name evidence="9" type="ORF">C2E20_1019</name>
</gene>
<dbReference type="SMART" id="SM00904">
    <property type="entry name" value="Flavokinase"/>
    <property type="match status" value="1"/>
</dbReference>
<dbReference type="EMBL" id="LHPF02000002">
    <property type="protein sequence ID" value="PSC75944.1"/>
    <property type="molecule type" value="Genomic_DNA"/>
</dbReference>
<keyword evidence="5" id="KW-0808">Transferase</keyword>
<name>A0A2P6VPB3_9CHLO</name>
<dbReference type="Pfam" id="PF00702">
    <property type="entry name" value="Hydrolase"/>
    <property type="match status" value="1"/>
</dbReference>
<dbReference type="Pfam" id="PF01687">
    <property type="entry name" value="Flavokinase"/>
    <property type="match status" value="1"/>
</dbReference>
<dbReference type="NCBIfam" id="TIGR01509">
    <property type="entry name" value="HAD-SF-IA-v3"/>
    <property type="match status" value="1"/>
</dbReference>
<dbReference type="Proteomes" id="UP000239649">
    <property type="component" value="Unassembled WGS sequence"/>
</dbReference>
<dbReference type="GO" id="GO:0008531">
    <property type="term" value="F:riboflavin kinase activity"/>
    <property type="evidence" value="ECO:0007669"/>
    <property type="project" value="UniProtKB-EC"/>
</dbReference>
<evidence type="ECO:0000256" key="7">
    <source>
        <dbReference type="ARBA" id="ARBA00022840"/>
    </source>
</evidence>
<dbReference type="UniPathway" id="UPA00276">
    <property type="reaction ID" value="UER00406"/>
</dbReference>
<dbReference type="OrthoDB" id="276388at2759"/>
<evidence type="ECO:0000313" key="9">
    <source>
        <dbReference type="EMBL" id="PSC75944.1"/>
    </source>
</evidence>
<dbReference type="Gene3D" id="1.10.150.240">
    <property type="entry name" value="Putative phosphatase, domain 2"/>
    <property type="match status" value="1"/>
</dbReference>
<keyword evidence="6" id="KW-0547">Nucleotide-binding</keyword>
<reference evidence="9 10" key="1">
    <citation type="journal article" date="2018" name="Plant J.">
        <title>Genome sequences of Chlorella sorokiniana UTEX 1602 and Micractinium conductrix SAG 241.80: implications to maltose excretion by a green alga.</title>
        <authorList>
            <person name="Arriola M.B."/>
            <person name="Velmurugan N."/>
            <person name="Zhang Y."/>
            <person name="Plunkett M.H."/>
            <person name="Hondzo H."/>
            <person name="Barney B.M."/>
        </authorList>
    </citation>
    <scope>NUCLEOTIDE SEQUENCE [LARGE SCALE GENOMIC DNA]</scope>
    <source>
        <strain evidence="9 10">SAG 241.80</strain>
    </source>
</reference>
<dbReference type="SFLD" id="SFLDS00003">
    <property type="entry name" value="Haloacid_Dehalogenase"/>
    <property type="match status" value="1"/>
</dbReference>
<dbReference type="InterPro" id="IPR015865">
    <property type="entry name" value="Riboflavin_kinase_bac/euk"/>
</dbReference>
<comment type="pathway">
    <text evidence="1">Cofactor biosynthesis; FMN biosynthesis; FMN from riboflavin (ATP route): step 1/1.</text>
</comment>
<dbReference type="PANTHER" id="PTHR22749:SF6">
    <property type="entry name" value="RIBOFLAVIN KINASE"/>
    <property type="match status" value="1"/>
</dbReference>
<keyword evidence="7" id="KW-0067">ATP-binding</keyword>
<evidence type="ECO:0000313" key="10">
    <source>
        <dbReference type="Proteomes" id="UP000239649"/>
    </source>
</evidence>
<dbReference type="InterPro" id="IPR023198">
    <property type="entry name" value="PGP-like_dom2"/>
</dbReference>
<feature type="domain" description="Riboflavin kinase" evidence="8">
    <location>
        <begin position="250"/>
        <end position="378"/>
    </location>
</feature>
<proteinExistence type="predicted"/>
<dbReference type="Gene3D" id="3.40.50.1000">
    <property type="entry name" value="HAD superfamily/HAD-like"/>
    <property type="match status" value="1"/>
</dbReference>
<evidence type="ECO:0000256" key="1">
    <source>
        <dbReference type="ARBA" id="ARBA00005201"/>
    </source>
</evidence>
<dbReference type="PANTHER" id="PTHR22749">
    <property type="entry name" value="RIBOFLAVIN KINASE/FMN ADENYLYLTRANSFERASE"/>
    <property type="match status" value="1"/>
</dbReference>
<keyword evidence="3" id="KW-0285">Flavoprotein</keyword>
<evidence type="ECO:0000256" key="4">
    <source>
        <dbReference type="ARBA" id="ARBA00022643"/>
    </source>
</evidence>